<dbReference type="InterPro" id="IPR048641">
    <property type="entry name" value="RlmN_N"/>
</dbReference>
<dbReference type="EMBL" id="CP042430">
    <property type="protein sequence ID" value="QEC48621.1"/>
    <property type="molecule type" value="Genomic_DNA"/>
</dbReference>
<keyword evidence="9 13" id="KW-0479">Metal-binding</keyword>
<keyword evidence="2 13" id="KW-0004">4Fe-4S</keyword>
<evidence type="ECO:0000259" key="14">
    <source>
        <dbReference type="PROSITE" id="PS51918"/>
    </source>
</evidence>
<comment type="miscellaneous">
    <text evidence="13">Reaction proceeds by a ping-pong mechanism involving intermediate methylation of a conserved cysteine residue.</text>
</comment>
<dbReference type="PIRSF" id="PIRSF006004">
    <property type="entry name" value="CHP00048"/>
    <property type="match status" value="1"/>
</dbReference>
<evidence type="ECO:0000256" key="9">
    <source>
        <dbReference type="ARBA" id="ARBA00022723"/>
    </source>
</evidence>
<organism evidence="15 16">
    <name type="scientific">Baekduia soli</name>
    <dbReference type="NCBI Taxonomy" id="496014"/>
    <lineage>
        <taxon>Bacteria</taxon>
        <taxon>Bacillati</taxon>
        <taxon>Actinomycetota</taxon>
        <taxon>Thermoleophilia</taxon>
        <taxon>Solirubrobacterales</taxon>
        <taxon>Baekduiaceae</taxon>
        <taxon>Baekduia</taxon>
    </lineage>
</organism>
<dbReference type="SFLD" id="SFLDS00029">
    <property type="entry name" value="Radical_SAM"/>
    <property type="match status" value="1"/>
</dbReference>
<feature type="binding site" evidence="13">
    <location>
        <position position="104"/>
    </location>
    <ligand>
        <name>[4Fe-4S] cluster</name>
        <dbReference type="ChEBI" id="CHEBI:49883"/>
        <note>4Fe-4S-S-AdoMet</note>
    </ligand>
</feature>
<dbReference type="RefSeq" id="WP_146920366.1">
    <property type="nucleotide sequence ID" value="NZ_CP042430.1"/>
</dbReference>
<dbReference type="GO" id="GO:0002935">
    <property type="term" value="F:tRNA (adenine(37)-C2)-methyltransferase activity"/>
    <property type="evidence" value="ECO:0007669"/>
    <property type="project" value="UniProtKB-UniRule"/>
</dbReference>
<dbReference type="OrthoDB" id="9793973at2"/>
<dbReference type="KEGG" id="bsol:FSW04_14260"/>
<keyword evidence="4 13" id="KW-0698">rRNA processing</keyword>
<gene>
    <name evidence="13 15" type="primary">rlmN</name>
    <name evidence="15" type="ORF">FSW04_14260</name>
</gene>
<evidence type="ECO:0000313" key="16">
    <source>
        <dbReference type="Proteomes" id="UP000321805"/>
    </source>
</evidence>
<evidence type="ECO:0000256" key="4">
    <source>
        <dbReference type="ARBA" id="ARBA00022552"/>
    </source>
</evidence>
<comment type="caution">
    <text evidence="13">Lacks conserved residue(s) required for the propagation of feature annotation.</text>
</comment>
<evidence type="ECO:0000256" key="3">
    <source>
        <dbReference type="ARBA" id="ARBA00022490"/>
    </source>
</evidence>
<sequence length="328" mass="36189">MDLDLLQRMLAELGQPAFRARQVWEWTAGGADGYADMTNLPVALRDELAARVPFSTLTVTNEAHAADGTVKALFATHDGRPVEAVLMRYRDGRRSLCLSSQSGCPLTCTFCATGAMKFGRNLTASEILDQALHFRRTEDVDHVVFMGMGEPMMNLDAVLGACRRLPDLGVTHRRTAISTVGWVPGIDRLTESDMPIRLALSLHAADEELRSAIMPVNDRYPLREVLAACDRFYERKRRMVFIEYVMLAGVNDRYEQAVQLARVLDPKKYKINLIPYNPTGTYDGSGRDAIAAFRAALEEHGIGATVRLTRGQDIEAACGQLAAKALAS</sequence>
<feature type="binding site" evidence="13">
    <location>
        <position position="178"/>
    </location>
    <ligand>
        <name>S-adenosyl-L-methionine</name>
        <dbReference type="ChEBI" id="CHEBI:59789"/>
    </ligand>
</feature>
<dbReference type="FunFam" id="3.20.20.70:FF:000014">
    <property type="entry name" value="Probable dual-specificity RNA methyltransferase RlmN"/>
    <property type="match status" value="1"/>
</dbReference>
<dbReference type="GO" id="GO:0000049">
    <property type="term" value="F:tRNA binding"/>
    <property type="evidence" value="ECO:0007669"/>
    <property type="project" value="UniProtKB-UniRule"/>
</dbReference>
<feature type="domain" description="Radical SAM core" evidence="14">
    <location>
        <begin position="90"/>
        <end position="313"/>
    </location>
</feature>
<comment type="cofactor">
    <cofactor evidence="13">
        <name>[4Fe-4S] cluster</name>
        <dbReference type="ChEBI" id="CHEBI:49883"/>
    </cofactor>
    <text evidence="13">Binds 1 [4Fe-4S] cluster. The cluster is coordinated with 3 cysteines and an exchangeable S-adenosyl-L-methionine.</text>
</comment>
<keyword evidence="11 13" id="KW-0411">Iron-sulfur</keyword>
<evidence type="ECO:0000256" key="11">
    <source>
        <dbReference type="ARBA" id="ARBA00023014"/>
    </source>
</evidence>
<dbReference type="NCBIfam" id="TIGR00048">
    <property type="entry name" value="rRNA_mod_RlmN"/>
    <property type="match status" value="1"/>
</dbReference>
<dbReference type="InterPro" id="IPR040072">
    <property type="entry name" value="Methyltransferase_A"/>
</dbReference>
<dbReference type="GO" id="GO:0030488">
    <property type="term" value="P:tRNA methylation"/>
    <property type="evidence" value="ECO:0007669"/>
    <property type="project" value="UniProtKB-UniRule"/>
</dbReference>
<evidence type="ECO:0000256" key="1">
    <source>
        <dbReference type="ARBA" id="ARBA00004496"/>
    </source>
</evidence>
<dbReference type="GO" id="GO:0051539">
    <property type="term" value="F:4 iron, 4 sulfur cluster binding"/>
    <property type="evidence" value="ECO:0007669"/>
    <property type="project" value="UniProtKB-UniRule"/>
</dbReference>
<dbReference type="SMART" id="SM00729">
    <property type="entry name" value="Elp3"/>
    <property type="match status" value="1"/>
</dbReference>
<dbReference type="Pfam" id="PF04055">
    <property type="entry name" value="Radical_SAM"/>
    <property type="match status" value="1"/>
</dbReference>
<dbReference type="InterPro" id="IPR004383">
    <property type="entry name" value="rRNA_lsu_MTrfase_RlmN/Cfr"/>
</dbReference>
<name>A0A5B8U6Q9_9ACTN</name>
<feature type="active site" description="S-methylcysteine intermediate" evidence="13">
    <location>
        <position position="318"/>
    </location>
</feature>
<dbReference type="Proteomes" id="UP000321805">
    <property type="component" value="Chromosome"/>
</dbReference>
<dbReference type="InterPro" id="IPR006638">
    <property type="entry name" value="Elp3/MiaA/NifB-like_rSAM"/>
</dbReference>
<evidence type="ECO:0000256" key="2">
    <source>
        <dbReference type="ARBA" id="ARBA00022485"/>
    </source>
</evidence>
<feature type="active site" description="Proton acceptor" evidence="13">
    <location>
        <position position="83"/>
    </location>
</feature>
<reference evidence="15 16" key="1">
    <citation type="journal article" date="2018" name="J. Microbiol.">
        <title>Baekduia soli gen. nov., sp. nov., a novel bacterium isolated from the soil of Baekdu Mountain and proposal of a novel family name, Baekduiaceae fam. nov.</title>
        <authorList>
            <person name="An D.S."/>
            <person name="Siddiqi M.Z."/>
            <person name="Kim K.H."/>
            <person name="Yu H.S."/>
            <person name="Im W.T."/>
        </authorList>
    </citation>
    <scope>NUCLEOTIDE SEQUENCE [LARGE SCALE GENOMIC DNA]</scope>
    <source>
        <strain evidence="15 16">BR7-21</strain>
    </source>
</reference>
<keyword evidence="5 13" id="KW-0489">Methyltransferase</keyword>
<dbReference type="GO" id="GO:0019843">
    <property type="term" value="F:rRNA binding"/>
    <property type="evidence" value="ECO:0007669"/>
    <property type="project" value="UniProtKB-UniRule"/>
</dbReference>
<dbReference type="HAMAP" id="MF_01849">
    <property type="entry name" value="RNA_methyltr_RlmN"/>
    <property type="match status" value="1"/>
</dbReference>
<dbReference type="GO" id="GO:0046872">
    <property type="term" value="F:metal ion binding"/>
    <property type="evidence" value="ECO:0007669"/>
    <property type="project" value="UniProtKB-KW"/>
</dbReference>
<keyword evidence="6 13" id="KW-0808">Transferase</keyword>
<dbReference type="AlphaFoldDB" id="A0A5B8U6Q9"/>
<dbReference type="CDD" id="cd01335">
    <property type="entry name" value="Radical_SAM"/>
    <property type="match status" value="1"/>
</dbReference>
<protein>
    <recommendedName>
        <fullName evidence="13">Probable dual-specificity RNA methyltransferase RlmN</fullName>
        <ecNumber evidence="13">2.1.1.192</ecNumber>
    </recommendedName>
    <alternativeName>
        <fullName evidence="13">23S rRNA (adenine(2503)-C(2))-methyltransferase</fullName>
    </alternativeName>
    <alternativeName>
        <fullName evidence="13">23S rRNA m2A2503 methyltransferase</fullName>
    </alternativeName>
    <alternativeName>
        <fullName evidence="13">Ribosomal RNA large subunit methyltransferase N</fullName>
    </alternativeName>
    <alternativeName>
        <fullName evidence="13">tRNA (adenine(37)-C(2))-methyltransferase</fullName>
    </alternativeName>
    <alternativeName>
        <fullName evidence="13">tRNA m2A37 methyltransferase</fullName>
    </alternativeName>
</protein>
<feature type="binding site" evidence="13">
    <location>
        <position position="108"/>
    </location>
    <ligand>
        <name>[4Fe-4S] cluster</name>
        <dbReference type="ChEBI" id="CHEBI:49883"/>
        <note>4Fe-4S-S-AdoMet</note>
    </ligand>
</feature>
<evidence type="ECO:0000313" key="15">
    <source>
        <dbReference type="EMBL" id="QEC48621.1"/>
    </source>
</evidence>
<accession>A0A5B8U6Q9</accession>
<dbReference type="GO" id="GO:0005737">
    <property type="term" value="C:cytoplasm"/>
    <property type="evidence" value="ECO:0007669"/>
    <property type="project" value="UniProtKB-SubCell"/>
</dbReference>
<comment type="catalytic activity">
    <reaction evidence="13">
        <text>adenosine(37) in tRNA + 2 reduced [2Fe-2S]-[ferredoxin] + 2 S-adenosyl-L-methionine = 2-methyladenosine(37) in tRNA + 5'-deoxyadenosine + L-methionine + 2 oxidized [2Fe-2S]-[ferredoxin] + S-adenosyl-L-homocysteine</text>
        <dbReference type="Rhea" id="RHEA:43332"/>
        <dbReference type="Rhea" id="RHEA-COMP:10000"/>
        <dbReference type="Rhea" id="RHEA-COMP:10001"/>
        <dbReference type="Rhea" id="RHEA-COMP:10162"/>
        <dbReference type="Rhea" id="RHEA-COMP:10485"/>
        <dbReference type="ChEBI" id="CHEBI:17319"/>
        <dbReference type="ChEBI" id="CHEBI:33737"/>
        <dbReference type="ChEBI" id="CHEBI:33738"/>
        <dbReference type="ChEBI" id="CHEBI:57844"/>
        <dbReference type="ChEBI" id="CHEBI:57856"/>
        <dbReference type="ChEBI" id="CHEBI:59789"/>
        <dbReference type="ChEBI" id="CHEBI:74411"/>
        <dbReference type="ChEBI" id="CHEBI:74497"/>
        <dbReference type="EC" id="2.1.1.192"/>
    </reaction>
</comment>
<evidence type="ECO:0000256" key="13">
    <source>
        <dbReference type="HAMAP-Rule" id="MF_01849"/>
    </source>
</evidence>
<keyword evidence="8 13" id="KW-0819">tRNA processing</keyword>
<dbReference type="EC" id="2.1.1.192" evidence="13"/>
<proteinExistence type="inferred from homology"/>
<comment type="function">
    <text evidence="13">Specifically methylates position 2 of adenine 2503 in 23S rRNA and position 2 of adenine 37 in tRNAs.</text>
</comment>
<dbReference type="PANTHER" id="PTHR30544:SF5">
    <property type="entry name" value="RADICAL SAM CORE DOMAIN-CONTAINING PROTEIN"/>
    <property type="match status" value="1"/>
</dbReference>
<dbReference type="SUPFAM" id="SSF102114">
    <property type="entry name" value="Radical SAM enzymes"/>
    <property type="match status" value="1"/>
</dbReference>
<evidence type="ECO:0000256" key="10">
    <source>
        <dbReference type="ARBA" id="ARBA00023004"/>
    </source>
</evidence>
<comment type="similarity">
    <text evidence="13">Belongs to the radical SAM superfamily. RlmN family.</text>
</comment>
<dbReference type="InterPro" id="IPR013785">
    <property type="entry name" value="Aldolase_TIM"/>
</dbReference>
<keyword evidence="10 13" id="KW-0408">Iron</keyword>
<dbReference type="GO" id="GO:0070475">
    <property type="term" value="P:rRNA base methylation"/>
    <property type="evidence" value="ECO:0007669"/>
    <property type="project" value="UniProtKB-UniRule"/>
</dbReference>
<dbReference type="InterPro" id="IPR027492">
    <property type="entry name" value="RNA_MTrfase_RlmN"/>
</dbReference>
<feature type="binding site" evidence="13">
    <location>
        <begin position="201"/>
        <end position="203"/>
    </location>
    <ligand>
        <name>S-adenosyl-L-methionine</name>
        <dbReference type="ChEBI" id="CHEBI:59789"/>
    </ligand>
</feature>
<dbReference type="Pfam" id="PF21016">
    <property type="entry name" value="RlmN_N"/>
    <property type="match status" value="1"/>
</dbReference>
<dbReference type="SFLD" id="SFLDF00275">
    <property type="entry name" value="adenosine_C2_methyltransferase"/>
    <property type="match status" value="1"/>
</dbReference>
<keyword evidence="7 13" id="KW-0949">S-adenosyl-L-methionine</keyword>
<dbReference type="Gene3D" id="1.10.150.530">
    <property type="match status" value="1"/>
</dbReference>
<feature type="binding site" evidence="13">
    <location>
        <begin position="149"/>
        <end position="150"/>
    </location>
    <ligand>
        <name>S-adenosyl-L-methionine</name>
        <dbReference type="ChEBI" id="CHEBI:59789"/>
    </ligand>
</feature>
<dbReference type="PANTHER" id="PTHR30544">
    <property type="entry name" value="23S RRNA METHYLTRANSFERASE"/>
    <property type="match status" value="1"/>
</dbReference>
<feature type="binding site" evidence="13">
    <location>
        <position position="277"/>
    </location>
    <ligand>
        <name>S-adenosyl-L-methionine</name>
        <dbReference type="ChEBI" id="CHEBI:59789"/>
    </ligand>
</feature>
<keyword evidence="3 13" id="KW-0963">Cytoplasm</keyword>
<evidence type="ECO:0000256" key="7">
    <source>
        <dbReference type="ARBA" id="ARBA00022691"/>
    </source>
</evidence>
<evidence type="ECO:0000256" key="5">
    <source>
        <dbReference type="ARBA" id="ARBA00022603"/>
    </source>
</evidence>
<dbReference type="Gene3D" id="3.20.20.70">
    <property type="entry name" value="Aldolase class I"/>
    <property type="match status" value="1"/>
</dbReference>
<dbReference type="InterPro" id="IPR007197">
    <property type="entry name" value="rSAM"/>
</dbReference>
<feature type="binding site" evidence="13">
    <location>
        <position position="111"/>
    </location>
    <ligand>
        <name>[4Fe-4S] cluster</name>
        <dbReference type="ChEBI" id="CHEBI:49883"/>
        <note>4Fe-4S-S-AdoMet</note>
    </ligand>
</feature>
<dbReference type="SFLD" id="SFLDG01062">
    <property type="entry name" value="methyltransferase_(Class_A)"/>
    <property type="match status" value="1"/>
</dbReference>
<evidence type="ECO:0000256" key="8">
    <source>
        <dbReference type="ARBA" id="ARBA00022694"/>
    </source>
</evidence>
<evidence type="ECO:0000256" key="12">
    <source>
        <dbReference type="ARBA" id="ARBA00023157"/>
    </source>
</evidence>
<keyword evidence="12 13" id="KW-1015">Disulfide bond</keyword>
<dbReference type="PROSITE" id="PS51918">
    <property type="entry name" value="RADICAL_SAM"/>
    <property type="match status" value="1"/>
</dbReference>
<comment type="subcellular location">
    <subcellularLocation>
        <location evidence="1 13">Cytoplasm</location>
    </subcellularLocation>
</comment>
<dbReference type="GO" id="GO:0070040">
    <property type="term" value="F:rRNA (adenine(2503)-C2-)-methyltransferase activity"/>
    <property type="evidence" value="ECO:0007669"/>
    <property type="project" value="UniProtKB-UniRule"/>
</dbReference>
<evidence type="ECO:0000256" key="6">
    <source>
        <dbReference type="ARBA" id="ARBA00022679"/>
    </source>
</evidence>
<comment type="catalytic activity">
    <reaction evidence="13">
        <text>adenosine(2503) in 23S rRNA + 2 reduced [2Fe-2S]-[ferredoxin] + 2 S-adenosyl-L-methionine = 2-methyladenosine(2503) in 23S rRNA + 5'-deoxyadenosine + L-methionine + 2 oxidized [2Fe-2S]-[ferredoxin] + S-adenosyl-L-homocysteine</text>
        <dbReference type="Rhea" id="RHEA:42916"/>
        <dbReference type="Rhea" id="RHEA-COMP:10000"/>
        <dbReference type="Rhea" id="RHEA-COMP:10001"/>
        <dbReference type="Rhea" id="RHEA-COMP:10152"/>
        <dbReference type="Rhea" id="RHEA-COMP:10282"/>
        <dbReference type="ChEBI" id="CHEBI:17319"/>
        <dbReference type="ChEBI" id="CHEBI:33737"/>
        <dbReference type="ChEBI" id="CHEBI:33738"/>
        <dbReference type="ChEBI" id="CHEBI:57844"/>
        <dbReference type="ChEBI" id="CHEBI:57856"/>
        <dbReference type="ChEBI" id="CHEBI:59789"/>
        <dbReference type="ChEBI" id="CHEBI:74411"/>
        <dbReference type="ChEBI" id="CHEBI:74497"/>
        <dbReference type="EC" id="2.1.1.192"/>
    </reaction>
</comment>
<keyword evidence="16" id="KW-1185">Reference proteome</keyword>
<dbReference type="InterPro" id="IPR058240">
    <property type="entry name" value="rSAM_sf"/>
</dbReference>